<dbReference type="AlphaFoldDB" id="A0A2T2NGC8"/>
<dbReference type="EMBL" id="KZ678138">
    <property type="protein sequence ID" value="PSN64492.1"/>
    <property type="molecule type" value="Genomic_DNA"/>
</dbReference>
<organism evidence="9 10">
    <name type="scientific">Corynespora cassiicola Philippines</name>
    <dbReference type="NCBI Taxonomy" id="1448308"/>
    <lineage>
        <taxon>Eukaryota</taxon>
        <taxon>Fungi</taxon>
        <taxon>Dikarya</taxon>
        <taxon>Ascomycota</taxon>
        <taxon>Pezizomycotina</taxon>
        <taxon>Dothideomycetes</taxon>
        <taxon>Pleosporomycetidae</taxon>
        <taxon>Pleosporales</taxon>
        <taxon>Corynesporascaceae</taxon>
        <taxon>Corynespora</taxon>
    </lineage>
</organism>
<evidence type="ECO:0000256" key="2">
    <source>
        <dbReference type="ARBA" id="ARBA00022692"/>
    </source>
</evidence>
<feature type="domain" description="Rhodopsin" evidence="8">
    <location>
        <begin position="48"/>
        <end position="144"/>
    </location>
</feature>
<dbReference type="OrthoDB" id="5429740at2759"/>
<evidence type="ECO:0000313" key="10">
    <source>
        <dbReference type="Proteomes" id="UP000240883"/>
    </source>
</evidence>
<dbReference type="Pfam" id="PF20684">
    <property type="entry name" value="Fung_rhodopsin"/>
    <property type="match status" value="1"/>
</dbReference>
<accession>A0A2T2NGC8</accession>
<evidence type="ECO:0000259" key="8">
    <source>
        <dbReference type="Pfam" id="PF20684"/>
    </source>
</evidence>
<dbReference type="Proteomes" id="UP000240883">
    <property type="component" value="Unassembled WGS sequence"/>
</dbReference>
<protein>
    <recommendedName>
        <fullName evidence="8">Rhodopsin domain-containing protein</fullName>
    </recommendedName>
</protein>
<evidence type="ECO:0000256" key="5">
    <source>
        <dbReference type="ARBA" id="ARBA00038359"/>
    </source>
</evidence>
<evidence type="ECO:0000313" key="9">
    <source>
        <dbReference type="EMBL" id="PSN64492.1"/>
    </source>
</evidence>
<proteinExistence type="inferred from homology"/>
<dbReference type="InterPro" id="IPR052337">
    <property type="entry name" value="SAT4-like"/>
</dbReference>
<feature type="transmembrane region" description="Helical" evidence="7">
    <location>
        <begin position="9"/>
        <end position="32"/>
    </location>
</feature>
<dbReference type="STRING" id="1448308.A0A2T2NGC8"/>
<feature type="transmembrane region" description="Helical" evidence="7">
    <location>
        <begin position="44"/>
        <end position="67"/>
    </location>
</feature>
<keyword evidence="2 7" id="KW-0812">Transmembrane</keyword>
<feature type="compositionally biased region" description="Polar residues" evidence="6">
    <location>
        <begin position="220"/>
        <end position="238"/>
    </location>
</feature>
<feature type="region of interest" description="Disordered" evidence="6">
    <location>
        <begin position="213"/>
        <end position="251"/>
    </location>
</feature>
<evidence type="ECO:0000256" key="1">
    <source>
        <dbReference type="ARBA" id="ARBA00004141"/>
    </source>
</evidence>
<evidence type="ECO:0000256" key="6">
    <source>
        <dbReference type="SAM" id="MobiDB-lite"/>
    </source>
</evidence>
<feature type="transmembrane region" description="Helical" evidence="7">
    <location>
        <begin position="79"/>
        <end position="104"/>
    </location>
</feature>
<comment type="similarity">
    <text evidence="5">Belongs to the SAT4 family.</text>
</comment>
<evidence type="ECO:0000256" key="7">
    <source>
        <dbReference type="SAM" id="Phobius"/>
    </source>
</evidence>
<evidence type="ECO:0000256" key="3">
    <source>
        <dbReference type="ARBA" id="ARBA00022989"/>
    </source>
</evidence>
<keyword evidence="10" id="KW-1185">Reference proteome</keyword>
<reference evidence="9 10" key="1">
    <citation type="journal article" date="2018" name="Front. Microbiol.">
        <title>Genome-Wide Analysis of Corynespora cassiicola Leaf Fall Disease Putative Effectors.</title>
        <authorList>
            <person name="Lopez D."/>
            <person name="Ribeiro S."/>
            <person name="Label P."/>
            <person name="Fumanal B."/>
            <person name="Venisse J.S."/>
            <person name="Kohler A."/>
            <person name="de Oliveira R.R."/>
            <person name="Labutti K."/>
            <person name="Lipzen A."/>
            <person name="Lail K."/>
            <person name="Bauer D."/>
            <person name="Ohm R.A."/>
            <person name="Barry K.W."/>
            <person name="Spatafora J."/>
            <person name="Grigoriev I.V."/>
            <person name="Martin F.M."/>
            <person name="Pujade-Renaud V."/>
        </authorList>
    </citation>
    <scope>NUCLEOTIDE SEQUENCE [LARGE SCALE GENOMIC DNA]</scope>
    <source>
        <strain evidence="9 10">Philippines</strain>
    </source>
</reference>
<keyword evidence="4 7" id="KW-0472">Membrane</keyword>
<dbReference type="PANTHER" id="PTHR33048:SF146">
    <property type="entry name" value="INTEGRAL MEMBRANE PROTEIN"/>
    <property type="match status" value="1"/>
</dbReference>
<evidence type="ECO:0000256" key="4">
    <source>
        <dbReference type="ARBA" id="ARBA00023136"/>
    </source>
</evidence>
<name>A0A2T2NGC8_CORCC</name>
<keyword evidence="3 7" id="KW-1133">Transmembrane helix</keyword>
<dbReference type="InterPro" id="IPR049326">
    <property type="entry name" value="Rhodopsin_dom_fungi"/>
</dbReference>
<dbReference type="GO" id="GO:0016020">
    <property type="term" value="C:membrane"/>
    <property type="evidence" value="ECO:0007669"/>
    <property type="project" value="UniProtKB-SubCell"/>
</dbReference>
<dbReference type="PANTHER" id="PTHR33048">
    <property type="entry name" value="PTH11-LIKE INTEGRAL MEMBRANE PROTEIN (AFU_ORTHOLOGUE AFUA_5G11245)"/>
    <property type="match status" value="1"/>
</dbReference>
<gene>
    <name evidence="9" type="ORF">BS50DRAFT_75192</name>
</gene>
<sequence length="251" mass="28381">MFTKWFHHAWWACLMVVCLWTITCASMLLLHVGSKLPNSEFGRLGISITGIINAISDVLILCLPIFMISKIRLQRKQKIALISVFMIGGIASLVSLIRGVIFFINRKTALNEAYSNYLDVVLTATESSAGFMCACLPLCKPLVVRLTRCIQRCSGQDTRHQGWTTMDASATRSFETSQIRSRRRTIISEYDLKQLPPVPSKYIGQVDADEKAVTNEKGWDQTSPYSTHRQWTSPSSQESDWETQKTWGHKS</sequence>
<comment type="subcellular location">
    <subcellularLocation>
        <location evidence="1">Membrane</location>
        <topology evidence="1">Multi-pass membrane protein</topology>
    </subcellularLocation>
</comment>